<name>A0A7J3SM34_9CREN</name>
<dbReference type="SUPFAM" id="SSF52833">
    <property type="entry name" value="Thioredoxin-like"/>
    <property type="match status" value="1"/>
</dbReference>
<proteinExistence type="predicted"/>
<keyword evidence="1" id="KW-0472">Membrane</keyword>
<keyword evidence="1" id="KW-1133">Transmembrane helix</keyword>
<protein>
    <recommendedName>
        <fullName evidence="3">Thioredoxin domain-containing protein</fullName>
    </recommendedName>
</protein>
<organism evidence="2">
    <name type="scientific">Fervidicoccus fontis</name>
    <dbReference type="NCBI Taxonomy" id="683846"/>
    <lineage>
        <taxon>Archaea</taxon>
        <taxon>Thermoproteota</taxon>
        <taxon>Thermoprotei</taxon>
        <taxon>Fervidicoccales</taxon>
        <taxon>Fervidicoccaceae</taxon>
        <taxon>Fervidicoccus</taxon>
    </lineage>
</organism>
<feature type="transmembrane region" description="Helical" evidence="1">
    <location>
        <begin position="7"/>
        <end position="29"/>
    </location>
</feature>
<keyword evidence="1" id="KW-0812">Transmembrane</keyword>
<dbReference type="EMBL" id="DTLS01000158">
    <property type="protein sequence ID" value="HGZ60634.1"/>
    <property type="molecule type" value="Genomic_DNA"/>
</dbReference>
<gene>
    <name evidence="2" type="ORF">ENW83_05485</name>
</gene>
<comment type="caution">
    <text evidence="2">The sequence shown here is derived from an EMBL/GenBank/DDBJ whole genome shotgun (WGS) entry which is preliminary data.</text>
</comment>
<evidence type="ECO:0000313" key="2">
    <source>
        <dbReference type="EMBL" id="HGZ60634.1"/>
    </source>
</evidence>
<evidence type="ECO:0008006" key="3">
    <source>
        <dbReference type="Google" id="ProtNLM"/>
    </source>
</evidence>
<accession>A0A7J3SM34</accession>
<reference evidence="2" key="1">
    <citation type="journal article" date="2020" name="mSystems">
        <title>Genome- and Community-Level Interaction Insights into Carbon Utilization and Element Cycling Functions of Hydrothermarchaeota in Hydrothermal Sediment.</title>
        <authorList>
            <person name="Zhou Z."/>
            <person name="Liu Y."/>
            <person name="Xu W."/>
            <person name="Pan J."/>
            <person name="Luo Z.H."/>
            <person name="Li M."/>
        </authorList>
    </citation>
    <scope>NUCLEOTIDE SEQUENCE [LARGE SCALE GENOMIC DNA]</scope>
    <source>
        <strain evidence="2">SpSt-885</strain>
    </source>
</reference>
<dbReference type="Gene3D" id="3.40.30.10">
    <property type="entry name" value="Glutaredoxin"/>
    <property type="match status" value="1"/>
</dbReference>
<dbReference type="InterPro" id="IPR036249">
    <property type="entry name" value="Thioredoxin-like_sf"/>
</dbReference>
<sequence>MPNAKQIAVISAGVLLIAIMILSVVIPLITGIGTNPVVNVEGIYVYNNGNWKKIDTNGTFWLPKDKGTYLIYFRNLNCPACQQFDAAWSDYFKNYMPKSSFNITPVEIVCTYFSSNCQDPSARATFNAFEQSLGQYFGTPYIVLISNGTFIYFNFPPVESNGTFSSQSLNQTITEVLYNYYHPPTQTNTTTTS</sequence>
<dbReference type="AlphaFoldDB" id="A0A7J3SM34"/>
<evidence type="ECO:0000256" key="1">
    <source>
        <dbReference type="SAM" id="Phobius"/>
    </source>
</evidence>